<dbReference type="OrthoDB" id="159632at2"/>
<comment type="subcellular location">
    <subcellularLocation>
        <location evidence="1">Cytoplasm</location>
    </subcellularLocation>
</comment>
<feature type="modified residue" description="4-aspartylphosphate" evidence="8">
    <location>
        <position position="55"/>
    </location>
</feature>
<evidence type="ECO:0000256" key="4">
    <source>
        <dbReference type="ARBA" id="ARBA00023012"/>
    </source>
</evidence>
<dbReference type="InterPro" id="IPR018060">
    <property type="entry name" value="HTH_AraC"/>
</dbReference>
<accession>A0A223ECS7</accession>
<feature type="domain" description="HTH araC/xylS-type" evidence="9">
    <location>
        <begin position="157"/>
        <end position="255"/>
    </location>
</feature>
<dbReference type="InterPro" id="IPR020449">
    <property type="entry name" value="Tscrpt_reg_AraC-type_HTH"/>
</dbReference>
<dbReference type="Gene3D" id="1.10.10.60">
    <property type="entry name" value="Homeodomain-like"/>
    <property type="match status" value="2"/>
</dbReference>
<dbReference type="PANTHER" id="PTHR42713:SF3">
    <property type="entry name" value="TRANSCRIPTIONAL REGULATORY PROTEIN HPTR"/>
    <property type="match status" value="1"/>
</dbReference>
<gene>
    <name evidence="11" type="ORF">BS1321_03215</name>
</gene>
<dbReference type="Proteomes" id="UP000214618">
    <property type="component" value="Chromosome"/>
</dbReference>
<dbReference type="PANTHER" id="PTHR42713">
    <property type="entry name" value="HISTIDINE KINASE-RELATED"/>
    <property type="match status" value="1"/>
</dbReference>
<sequence length="258" mass="30147">MINLLIVEDERMIRQGLLYTIDWTALGVSIIGEASNGLEGYEKIIDLKPDIVLTDIKMPKMNGIEMLEAASQSLFFHKIILSSYSDFSYAQKGIKLEVFDYILKPVDARILNETIKKLTVKIANNREIENRAKKMPYFEELLEGAGYTKDSMNIYVKQCIEYIRENYAEKINNEEMADRLNVSSSYLSRVFKKETSHTITDYLNRYRVMKAISLLQTNHYRIYEVAYRVGFSNYKHFCTVFKKYVSYSPSEFMNREGK</sequence>
<dbReference type="PROSITE" id="PS01124">
    <property type="entry name" value="HTH_ARAC_FAMILY_2"/>
    <property type="match status" value="1"/>
</dbReference>
<keyword evidence="5" id="KW-0805">Transcription regulation</keyword>
<dbReference type="SMART" id="SM00448">
    <property type="entry name" value="REC"/>
    <property type="match status" value="1"/>
</dbReference>
<evidence type="ECO:0000313" key="12">
    <source>
        <dbReference type="Proteomes" id="UP000214618"/>
    </source>
</evidence>
<dbReference type="InterPro" id="IPR011006">
    <property type="entry name" value="CheY-like_superfamily"/>
</dbReference>
<dbReference type="Gene3D" id="3.40.50.2300">
    <property type="match status" value="1"/>
</dbReference>
<proteinExistence type="predicted"/>
<dbReference type="InterPro" id="IPR001789">
    <property type="entry name" value="Sig_transdc_resp-reg_receiver"/>
</dbReference>
<dbReference type="SUPFAM" id="SSF52172">
    <property type="entry name" value="CheY-like"/>
    <property type="match status" value="1"/>
</dbReference>
<dbReference type="RefSeq" id="WP_063234594.1">
    <property type="nucleotide sequence ID" value="NZ_BCVO01000016.1"/>
</dbReference>
<dbReference type="InterPro" id="IPR051552">
    <property type="entry name" value="HptR"/>
</dbReference>
<dbReference type="EMBL" id="CP017704">
    <property type="protein sequence ID" value="ASS93056.1"/>
    <property type="molecule type" value="Genomic_DNA"/>
</dbReference>
<protein>
    <recommendedName>
        <fullName evidence="13">DNA-binding response regulator</fullName>
    </recommendedName>
</protein>
<dbReference type="Pfam" id="PF12833">
    <property type="entry name" value="HTH_18"/>
    <property type="match status" value="1"/>
</dbReference>
<dbReference type="CDD" id="cd17536">
    <property type="entry name" value="REC_YesN-like"/>
    <property type="match status" value="1"/>
</dbReference>
<evidence type="ECO:0000259" key="10">
    <source>
        <dbReference type="PROSITE" id="PS50110"/>
    </source>
</evidence>
<dbReference type="GO" id="GO:0003700">
    <property type="term" value="F:DNA-binding transcription factor activity"/>
    <property type="evidence" value="ECO:0007669"/>
    <property type="project" value="InterPro"/>
</dbReference>
<reference evidence="11 12" key="1">
    <citation type="submission" date="2016-10" db="EMBL/GenBank/DDBJ databases">
        <title>The whole genome sequencing and assembly of Bacillus simplex DSM 1321 strain.</title>
        <authorList>
            <person name="Park M.-K."/>
            <person name="Lee Y.-J."/>
            <person name="Yi H."/>
            <person name="Bahn Y.-S."/>
            <person name="Kim J.F."/>
            <person name="Lee D.-W."/>
        </authorList>
    </citation>
    <scope>NUCLEOTIDE SEQUENCE [LARGE SCALE GENOMIC DNA]</scope>
    <source>
        <strain evidence="11 12">DSM 1321</strain>
    </source>
</reference>
<evidence type="ECO:0000259" key="9">
    <source>
        <dbReference type="PROSITE" id="PS01124"/>
    </source>
</evidence>
<evidence type="ECO:0000313" key="11">
    <source>
        <dbReference type="EMBL" id="ASS93056.1"/>
    </source>
</evidence>
<name>A0A223ECS7_9BACI</name>
<dbReference type="Pfam" id="PF00072">
    <property type="entry name" value="Response_reg"/>
    <property type="match status" value="1"/>
</dbReference>
<dbReference type="SUPFAM" id="SSF46689">
    <property type="entry name" value="Homeodomain-like"/>
    <property type="match status" value="2"/>
</dbReference>
<dbReference type="PROSITE" id="PS00041">
    <property type="entry name" value="HTH_ARAC_FAMILY_1"/>
    <property type="match status" value="1"/>
</dbReference>
<keyword evidence="6" id="KW-0238">DNA-binding</keyword>
<dbReference type="GO" id="GO:0000160">
    <property type="term" value="P:phosphorelay signal transduction system"/>
    <property type="evidence" value="ECO:0007669"/>
    <property type="project" value="UniProtKB-KW"/>
</dbReference>
<evidence type="ECO:0000256" key="3">
    <source>
        <dbReference type="ARBA" id="ARBA00022553"/>
    </source>
</evidence>
<evidence type="ECO:0000256" key="8">
    <source>
        <dbReference type="PROSITE-ProRule" id="PRU00169"/>
    </source>
</evidence>
<dbReference type="PROSITE" id="PS50110">
    <property type="entry name" value="RESPONSE_REGULATORY"/>
    <property type="match status" value="1"/>
</dbReference>
<evidence type="ECO:0008006" key="13">
    <source>
        <dbReference type="Google" id="ProtNLM"/>
    </source>
</evidence>
<dbReference type="AlphaFoldDB" id="A0A223ECS7"/>
<dbReference type="GO" id="GO:0005737">
    <property type="term" value="C:cytoplasm"/>
    <property type="evidence" value="ECO:0007669"/>
    <property type="project" value="UniProtKB-SubCell"/>
</dbReference>
<organism evidence="11 12">
    <name type="scientific">Peribacillus simplex NBRC 15720 = DSM 1321</name>
    <dbReference type="NCBI Taxonomy" id="1349754"/>
    <lineage>
        <taxon>Bacteria</taxon>
        <taxon>Bacillati</taxon>
        <taxon>Bacillota</taxon>
        <taxon>Bacilli</taxon>
        <taxon>Bacillales</taxon>
        <taxon>Bacillaceae</taxon>
        <taxon>Peribacillus</taxon>
    </lineage>
</organism>
<evidence type="ECO:0000256" key="5">
    <source>
        <dbReference type="ARBA" id="ARBA00023015"/>
    </source>
</evidence>
<keyword evidence="2" id="KW-0963">Cytoplasm</keyword>
<keyword evidence="3 8" id="KW-0597">Phosphoprotein</keyword>
<evidence type="ECO:0000256" key="7">
    <source>
        <dbReference type="ARBA" id="ARBA00023163"/>
    </source>
</evidence>
<dbReference type="GO" id="GO:0043565">
    <property type="term" value="F:sequence-specific DNA binding"/>
    <property type="evidence" value="ECO:0007669"/>
    <property type="project" value="InterPro"/>
</dbReference>
<evidence type="ECO:0000256" key="2">
    <source>
        <dbReference type="ARBA" id="ARBA00022490"/>
    </source>
</evidence>
<dbReference type="SMART" id="SM00342">
    <property type="entry name" value="HTH_ARAC"/>
    <property type="match status" value="1"/>
</dbReference>
<feature type="domain" description="Response regulatory" evidence="10">
    <location>
        <begin position="3"/>
        <end position="119"/>
    </location>
</feature>
<evidence type="ECO:0000256" key="1">
    <source>
        <dbReference type="ARBA" id="ARBA00004496"/>
    </source>
</evidence>
<dbReference type="InterPro" id="IPR018062">
    <property type="entry name" value="HTH_AraC-typ_CS"/>
</dbReference>
<keyword evidence="7" id="KW-0804">Transcription</keyword>
<evidence type="ECO:0000256" key="6">
    <source>
        <dbReference type="ARBA" id="ARBA00023125"/>
    </source>
</evidence>
<keyword evidence="4" id="KW-0902">Two-component regulatory system</keyword>
<dbReference type="GeneID" id="56471735"/>
<dbReference type="InterPro" id="IPR009057">
    <property type="entry name" value="Homeodomain-like_sf"/>
</dbReference>
<dbReference type="PRINTS" id="PR00032">
    <property type="entry name" value="HTHARAC"/>
</dbReference>